<evidence type="ECO:0000313" key="1">
    <source>
        <dbReference type="EMBL" id="OGZ46635.1"/>
    </source>
</evidence>
<dbReference type="Proteomes" id="UP000176576">
    <property type="component" value="Unassembled WGS sequence"/>
</dbReference>
<dbReference type="EMBL" id="MHNN01000007">
    <property type="protein sequence ID" value="OGZ46635.1"/>
    <property type="molecule type" value="Genomic_DNA"/>
</dbReference>
<accession>A0A1G2G8P6</accession>
<comment type="caution">
    <text evidence="1">The sequence shown here is derived from an EMBL/GenBank/DDBJ whole genome shotgun (WGS) entry which is preliminary data.</text>
</comment>
<proteinExistence type="predicted"/>
<dbReference type="AlphaFoldDB" id="A0A1G2G8P6"/>
<name>A0A1G2G8P6_9BACT</name>
<evidence type="ECO:0000313" key="2">
    <source>
        <dbReference type="Proteomes" id="UP000176576"/>
    </source>
</evidence>
<sequence>MVVVIDGRWNPSALYARIESTGLPILGVKPMDCGRCTLSFEEPLTREAVSMLQRDIVSFFKSDLPETPQNGTRQVPKEQRRTTRFVKKIPYMRRHI</sequence>
<dbReference type="STRING" id="1802117.A3J54_01200"/>
<reference evidence="1 2" key="1">
    <citation type="journal article" date="2016" name="Nat. Commun.">
        <title>Thousands of microbial genomes shed light on interconnected biogeochemical processes in an aquifer system.</title>
        <authorList>
            <person name="Anantharaman K."/>
            <person name="Brown C.T."/>
            <person name="Hug L.A."/>
            <person name="Sharon I."/>
            <person name="Castelle C.J."/>
            <person name="Probst A.J."/>
            <person name="Thomas B.C."/>
            <person name="Singh A."/>
            <person name="Wilkins M.J."/>
            <person name="Karaoz U."/>
            <person name="Brodie E.L."/>
            <person name="Williams K.H."/>
            <person name="Hubbard S.S."/>
            <person name="Banfield J.F."/>
        </authorList>
    </citation>
    <scope>NUCLEOTIDE SEQUENCE [LARGE SCALE GENOMIC DNA]</scope>
</reference>
<gene>
    <name evidence="1" type="ORF">A3J54_01200</name>
</gene>
<protein>
    <submittedName>
        <fullName evidence="1">Uncharacterized protein</fullName>
    </submittedName>
</protein>
<organism evidence="1 2">
    <name type="scientific">Candidatus Ryanbacteria bacterium RIFCSPHIGHO2_02_FULL_45_13b</name>
    <dbReference type="NCBI Taxonomy" id="1802117"/>
    <lineage>
        <taxon>Bacteria</taxon>
        <taxon>Candidatus Ryaniibacteriota</taxon>
    </lineage>
</organism>